<dbReference type="Pfam" id="PF00196">
    <property type="entry name" value="GerE"/>
    <property type="match status" value="1"/>
</dbReference>
<dbReference type="InterPro" id="IPR016032">
    <property type="entry name" value="Sig_transdc_resp-reg_C-effctor"/>
</dbReference>
<protein>
    <submittedName>
        <fullName evidence="3">LuxR C-terminal-related transcriptional regulator</fullName>
    </submittedName>
</protein>
<dbReference type="AlphaFoldDB" id="A0AA42PXF8"/>
<name>A0AA42PXF8_9ENTR</name>
<proteinExistence type="predicted"/>
<evidence type="ECO:0000313" key="4">
    <source>
        <dbReference type="Proteomes" id="UP001158416"/>
    </source>
</evidence>
<dbReference type="InterPro" id="IPR036388">
    <property type="entry name" value="WH-like_DNA-bd_sf"/>
</dbReference>
<sequence>MNTSQTIAIINTTYFFQSAIKGLCGKRDLCISLKLSDEGELGTLLRINGANVIFVSYSAQALFFFDKYHALFKGKRIVFVLDVLHLPTVRLLHSFGFFEVVLIGDDLGLYLRLLNSGDGGSFHSKTDRKKMLTKMERKVVLSLLSENKRNPVKMCALELGVSDKTITTHKKNITKKLCLPNFLFLVSHNTHLNLSEKGL</sequence>
<dbReference type="Proteomes" id="UP001158416">
    <property type="component" value="Unassembled WGS sequence"/>
</dbReference>
<dbReference type="GO" id="GO:0006355">
    <property type="term" value="P:regulation of DNA-templated transcription"/>
    <property type="evidence" value="ECO:0007669"/>
    <property type="project" value="InterPro"/>
</dbReference>
<dbReference type="GO" id="GO:0003677">
    <property type="term" value="F:DNA binding"/>
    <property type="evidence" value="ECO:0007669"/>
    <property type="project" value="UniProtKB-KW"/>
</dbReference>
<gene>
    <name evidence="3" type="ORF">N5C39_25080</name>
</gene>
<evidence type="ECO:0000259" key="2">
    <source>
        <dbReference type="Pfam" id="PF00196"/>
    </source>
</evidence>
<accession>A0AA42PXF8</accession>
<dbReference type="Gene3D" id="1.10.10.10">
    <property type="entry name" value="Winged helix-like DNA-binding domain superfamily/Winged helix DNA-binding domain"/>
    <property type="match status" value="1"/>
</dbReference>
<reference evidence="3" key="1">
    <citation type="submission" date="2022-09" db="EMBL/GenBank/DDBJ databases">
        <title>Intensive care unit water sources are persistently colonized with multi-drug resistant bacteria and are the site of extensive horizontal gene transfer of antibiotic resistance genes.</title>
        <authorList>
            <person name="Diorio-Toth L."/>
        </authorList>
    </citation>
    <scope>NUCLEOTIDE SEQUENCE</scope>
    <source>
        <strain evidence="3">GD03936</strain>
    </source>
</reference>
<dbReference type="SUPFAM" id="SSF46894">
    <property type="entry name" value="C-terminal effector domain of the bipartite response regulators"/>
    <property type="match status" value="1"/>
</dbReference>
<dbReference type="InterPro" id="IPR000792">
    <property type="entry name" value="Tscrpt_reg_LuxR_C"/>
</dbReference>
<dbReference type="RefSeq" id="WP_280030595.1">
    <property type="nucleotide sequence ID" value="NZ_JAOCAP010000056.1"/>
</dbReference>
<comment type="caution">
    <text evidence="3">The sequence shown here is derived from an EMBL/GenBank/DDBJ whole genome shotgun (WGS) entry which is preliminary data.</text>
</comment>
<organism evidence="3 4">
    <name type="scientific">Enterobacter bugandensis</name>
    <dbReference type="NCBI Taxonomy" id="881260"/>
    <lineage>
        <taxon>Bacteria</taxon>
        <taxon>Pseudomonadati</taxon>
        <taxon>Pseudomonadota</taxon>
        <taxon>Gammaproteobacteria</taxon>
        <taxon>Enterobacterales</taxon>
        <taxon>Enterobacteriaceae</taxon>
        <taxon>Enterobacter</taxon>
    </lineage>
</organism>
<feature type="domain" description="HTH luxR-type" evidence="2">
    <location>
        <begin position="131"/>
        <end position="181"/>
    </location>
</feature>
<keyword evidence="1" id="KW-0238">DNA-binding</keyword>
<evidence type="ECO:0000256" key="1">
    <source>
        <dbReference type="ARBA" id="ARBA00023125"/>
    </source>
</evidence>
<evidence type="ECO:0000313" key="3">
    <source>
        <dbReference type="EMBL" id="MDH1321613.1"/>
    </source>
</evidence>
<dbReference type="EMBL" id="JAOCAP010000056">
    <property type="protein sequence ID" value="MDH1321613.1"/>
    <property type="molecule type" value="Genomic_DNA"/>
</dbReference>